<dbReference type="GO" id="GO:0003677">
    <property type="term" value="F:DNA binding"/>
    <property type="evidence" value="ECO:0007669"/>
    <property type="project" value="InterPro"/>
</dbReference>
<dbReference type="RefSeq" id="WP_317722649.1">
    <property type="nucleotide sequence ID" value="NZ_JAWLVK010000038.1"/>
</dbReference>
<gene>
    <name evidence="2" type="ORF">R4485_30065</name>
</gene>
<dbReference type="EMBL" id="JAWLVV010000039">
    <property type="protein sequence ID" value="MDV7294409.1"/>
    <property type="molecule type" value="Genomic_DNA"/>
</dbReference>
<sequence>MERTLTQVGNWVARRRLELRLDAAEVARTANVDPKTLASLEKGERWPRDRSRASIENALGWATGSLAAIRAGGDPTAIASKAKPAPLAEAEPAGPKRSSVVDYSALIAALAVDAEDLLDLGRNIDTLIDTNIDVDDTDEVENLVGEVETLISDVDSLVTDIDEFVDVVNNYAKKIVGIDRLQRMKRETRRFRRGQILQQYGPGLNVGSHETSTETKEARHGVANKTQPDAQAEGNEVKEAGPPVGGADRRSHSEANSRSDRDLPGTDNPANSPKTGGSATKSGDQPVPSEVAAAAMTDAELKQAAASDPLWADYIQTKRPELVDWDF</sequence>
<dbReference type="InterPro" id="IPR010982">
    <property type="entry name" value="Lambda_DNA-bd_dom_sf"/>
</dbReference>
<dbReference type="CDD" id="cd00093">
    <property type="entry name" value="HTH_XRE"/>
    <property type="match status" value="1"/>
</dbReference>
<comment type="caution">
    <text evidence="2">The sequence shown here is derived from an EMBL/GenBank/DDBJ whole genome shotgun (WGS) entry which is preliminary data.</text>
</comment>
<feature type="region of interest" description="Disordered" evidence="1">
    <location>
        <begin position="192"/>
        <end position="295"/>
    </location>
</feature>
<feature type="compositionally biased region" description="Basic and acidic residues" evidence="1">
    <location>
        <begin position="211"/>
        <end position="220"/>
    </location>
</feature>
<feature type="compositionally biased region" description="Basic and acidic residues" evidence="1">
    <location>
        <begin position="247"/>
        <end position="264"/>
    </location>
</feature>
<accession>A0AAE4VHE6</accession>
<dbReference type="SUPFAM" id="SSF47413">
    <property type="entry name" value="lambda repressor-like DNA-binding domains"/>
    <property type="match status" value="1"/>
</dbReference>
<evidence type="ECO:0000313" key="3">
    <source>
        <dbReference type="Proteomes" id="UP001186041"/>
    </source>
</evidence>
<reference evidence="2" key="1">
    <citation type="submission" date="2023-10" db="EMBL/GenBank/DDBJ databases">
        <title>Mycolicibacterium fortuitum clinical isolates causing pulmonary infections in humans.</title>
        <authorList>
            <person name="Mejia-Ponce P.M."/>
            <person name="Zenteno-Cuevas R."/>
            <person name="Licona-Cassani C."/>
        </authorList>
    </citation>
    <scope>NUCLEOTIDE SEQUENCE</scope>
    <source>
        <strain evidence="2">M8</strain>
    </source>
</reference>
<evidence type="ECO:0000313" key="2">
    <source>
        <dbReference type="EMBL" id="MDV7294409.1"/>
    </source>
</evidence>
<organism evidence="2 3">
    <name type="scientific">Mycolicibacterium fortuitum</name>
    <name type="common">Mycobacterium fortuitum</name>
    <dbReference type="NCBI Taxonomy" id="1766"/>
    <lineage>
        <taxon>Bacteria</taxon>
        <taxon>Bacillati</taxon>
        <taxon>Actinomycetota</taxon>
        <taxon>Actinomycetes</taxon>
        <taxon>Mycobacteriales</taxon>
        <taxon>Mycobacteriaceae</taxon>
        <taxon>Mycolicibacterium</taxon>
    </lineage>
</organism>
<proteinExistence type="predicted"/>
<dbReference type="AlphaFoldDB" id="A0AAE4VHE6"/>
<name>A0AAE4VHE6_MYCFO</name>
<protein>
    <submittedName>
        <fullName evidence="2">Helix-turn-helix transcriptional regulator</fullName>
    </submittedName>
</protein>
<evidence type="ECO:0000256" key="1">
    <source>
        <dbReference type="SAM" id="MobiDB-lite"/>
    </source>
</evidence>
<dbReference type="InterPro" id="IPR001387">
    <property type="entry name" value="Cro/C1-type_HTH"/>
</dbReference>
<dbReference type="Gene3D" id="1.10.260.40">
    <property type="entry name" value="lambda repressor-like DNA-binding domains"/>
    <property type="match status" value="1"/>
</dbReference>
<dbReference type="Proteomes" id="UP001186041">
    <property type="component" value="Unassembled WGS sequence"/>
</dbReference>
<feature type="compositionally biased region" description="Polar residues" evidence="1">
    <location>
        <begin position="268"/>
        <end position="283"/>
    </location>
</feature>